<protein>
    <submittedName>
        <fullName evidence="5">Cytochrome P450</fullName>
    </submittedName>
</protein>
<dbReference type="AlphaFoldDB" id="A0A8J2Y4A2"/>
<dbReference type="InterPro" id="IPR002401">
    <property type="entry name" value="Cyt_P450_E_grp-I"/>
</dbReference>
<proteinExistence type="inferred from homology"/>
<dbReference type="GO" id="GO:0004497">
    <property type="term" value="F:monooxygenase activity"/>
    <property type="evidence" value="ECO:0007669"/>
    <property type="project" value="UniProtKB-KW"/>
</dbReference>
<dbReference type="Proteomes" id="UP000613582">
    <property type="component" value="Unassembled WGS sequence"/>
</dbReference>
<reference evidence="5" key="1">
    <citation type="journal article" date="2014" name="Int. J. Syst. Evol. Microbiol.">
        <title>Complete genome sequence of Corynebacterium casei LMG S-19264T (=DSM 44701T), isolated from a smear-ripened cheese.</title>
        <authorList>
            <consortium name="US DOE Joint Genome Institute (JGI-PGF)"/>
            <person name="Walter F."/>
            <person name="Albersmeier A."/>
            <person name="Kalinowski J."/>
            <person name="Ruckert C."/>
        </authorList>
    </citation>
    <scope>NUCLEOTIDE SEQUENCE</scope>
    <source>
        <strain evidence="5">CGMCC 1.12921</strain>
    </source>
</reference>
<accession>A0A8J2Y4A2</accession>
<dbReference type="Gene3D" id="1.10.630.10">
    <property type="entry name" value="Cytochrome P450"/>
    <property type="match status" value="1"/>
</dbReference>
<keyword evidence="4" id="KW-0560">Oxidoreductase</keyword>
<organism evidence="5 6">
    <name type="scientific">Aquisalinus flavus</name>
    <dbReference type="NCBI Taxonomy" id="1526572"/>
    <lineage>
        <taxon>Bacteria</taxon>
        <taxon>Pseudomonadati</taxon>
        <taxon>Pseudomonadota</taxon>
        <taxon>Alphaproteobacteria</taxon>
        <taxon>Parvularculales</taxon>
        <taxon>Parvularculaceae</taxon>
        <taxon>Aquisalinus</taxon>
    </lineage>
</organism>
<dbReference type="Pfam" id="PF00067">
    <property type="entry name" value="p450"/>
    <property type="match status" value="1"/>
</dbReference>
<keyword evidence="4" id="KW-0503">Monooxygenase</keyword>
<dbReference type="GO" id="GO:0005506">
    <property type="term" value="F:iron ion binding"/>
    <property type="evidence" value="ECO:0007669"/>
    <property type="project" value="InterPro"/>
</dbReference>
<keyword evidence="6" id="KW-1185">Reference proteome</keyword>
<dbReference type="GO" id="GO:0020037">
    <property type="term" value="F:heme binding"/>
    <property type="evidence" value="ECO:0007669"/>
    <property type="project" value="InterPro"/>
</dbReference>
<evidence type="ECO:0000256" key="4">
    <source>
        <dbReference type="RuleBase" id="RU000461"/>
    </source>
</evidence>
<dbReference type="InterPro" id="IPR050121">
    <property type="entry name" value="Cytochrome_P450_monoxygenase"/>
</dbReference>
<dbReference type="EMBL" id="BMGH01000001">
    <property type="protein sequence ID" value="GGD16933.1"/>
    <property type="molecule type" value="Genomic_DNA"/>
</dbReference>
<dbReference type="PRINTS" id="PR00385">
    <property type="entry name" value="P450"/>
</dbReference>
<evidence type="ECO:0000256" key="1">
    <source>
        <dbReference type="ARBA" id="ARBA00001971"/>
    </source>
</evidence>
<dbReference type="RefSeq" id="WP_188157899.1">
    <property type="nucleotide sequence ID" value="NZ_BMGH01000001.1"/>
</dbReference>
<dbReference type="InterPro" id="IPR017972">
    <property type="entry name" value="Cyt_P450_CS"/>
</dbReference>
<dbReference type="SUPFAM" id="SSF48264">
    <property type="entry name" value="Cytochrome P450"/>
    <property type="match status" value="1"/>
</dbReference>
<evidence type="ECO:0000256" key="3">
    <source>
        <dbReference type="PIRSR" id="PIRSR602401-1"/>
    </source>
</evidence>
<sequence>MTSASAAMSAASPLYIPPMPPRTTARKPTPVTQFLGTLRYFKVMARNPLEIWSDVFYREPVAALRFLGRDFLVVHDPAMIRHVFVTNQENYRFSYVRQAVLKPFLRDGLVVAEGETWKRARKALTPVFTPRHVKGFGAIMEEVADARARELAVRAGQTVSMTDEMLSLTLDILLACLFSHDADFDAPLFSRRINRLMDVSGMPHPFDLVQAPDWVPRVGRTAAARLVNDMRAQVGALAAARRRRMAAGEAVPEDFLTLLLQAGTREDAPLSDDEIIDNLLTFMAAGHETTARTLTWAFFILSQTPDALARVLHEVDGLPDAADPAGLAEHMPYTNAVVKEVMRLYPAAAQLSRQAIAADEVGGRQIAPGTEVVTSTWVLHRHEALWDNPDAFEPDRFLGARGETIPRYAWLPFGLGPRVCIGASFAMQEILVVLARFLGQFTLSSVGPAPMPIMRITLQPSTPVPMRIEPR</sequence>
<comment type="similarity">
    <text evidence="2 4">Belongs to the cytochrome P450 family.</text>
</comment>
<evidence type="ECO:0000313" key="6">
    <source>
        <dbReference type="Proteomes" id="UP000613582"/>
    </source>
</evidence>
<comment type="caution">
    <text evidence="5">The sequence shown here is derived from an EMBL/GenBank/DDBJ whole genome shotgun (WGS) entry which is preliminary data.</text>
</comment>
<dbReference type="PANTHER" id="PTHR24305:SF166">
    <property type="entry name" value="CYTOCHROME P450 12A4, MITOCHONDRIAL-RELATED"/>
    <property type="match status" value="1"/>
</dbReference>
<name>A0A8J2Y4A2_9PROT</name>
<keyword evidence="3 4" id="KW-0479">Metal-binding</keyword>
<dbReference type="InterPro" id="IPR036396">
    <property type="entry name" value="Cyt_P450_sf"/>
</dbReference>
<evidence type="ECO:0000313" key="5">
    <source>
        <dbReference type="EMBL" id="GGD16933.1"/>
    </source>
</evidence>
<dbReference type="InterPro" id="IPR001128">
    <property type="entry name" value="Cyt_P450"/>
</dbReference>
<comment type="cofactor">
    <cofactor evidence="1 3">
        <name>heme</name>
        <dbReference type="ChEBI" id="CHEBI:30413"/>
    </cofactor>
</comment>
<gene>
    <name evidence="5" type="ORF">GCM10011342_27110</name>
</gene>
<keyword evidence="3 4" id="KW-0349">Heme</keyword>
<feature type="binding site" description="axial binding residue" evidence="3">
    <location>
        <position position="420"/>
    </location>
    <ligand>
        <name>heme</name>
        <dbReference type="ChEBI" id="CHEBI:30413"/>
    </ligand>
    <ligandPart>
        <name>Fe</name>
        <dbReference type="ChEBI" id="CHEBI:18248"/>
    </ligandPart>
</feature>
<dbReference type="GO" id="GO:0016705">
    <property type="term" value="F:oxidoreductase activity, acting on paired donors, with incorporation or reduction of molecular oxygen"/>
    <property type="evidence" value="ECO:0007669"/>
    <property type="project" value="InterPro"/>
</dbReference>
<evidence type="ECO:0000256" key="2">
    <source>
        <dbReference type="ARBA" id="ARBA00010617"/>
    </source>
</evidence>
<dbReference type="PANTHER" id="PTHR24305">
    <property type="entry name" value="CYTOCHROME P450"/>
    <property type="match status" value="1"/>
</dbReference>
<dbReference type="PROSITE" id="PS00086">
    <property type="entry name" value="CYTOCHROME_P450"/>
    <property type="match status" value="1"/>
</dbReference>
<keyword evidence="3 4" id="KW-0408">Iron</keyword>
<reference evidence="5" key="2">
    <citation type="submission" date="2020-09" db="EMBL/GenBank/DDBJ databases">
        <authorList>
            <person name="Sun Q."/>
            <person name="Zhou Y."/>
        </authorList>
    </citation>
    <scope>NUCLEOTIDE SEQUENCE</scope>
    <source>
        <strain evidence="5">CGMCC 1.12921</strain>
    </source>
</reference>
<dbReference type="PRINTS" id="PR00463">
    <property type="entry name" value="EP450I"/>
</dbReference>